<proteinExistence type="predicted"/>
<name>A0ABW4A6F9_9ACTN</name>
<protein>
    <submittedName>
        <fullName evidence="1">Uncharacterized protein</fullName>
    </submittedName>
</protein>
<accession>A0ABW4A6F9</accession>
<dbReference type="EMBL" id="JBHTMK010000018">
    <property type="protein sequence ID" value="MFD1366331.1"/>
    <property type="molecule type" value="Genomic_DNA"/>
</dbReference>
<keyword evidence="2" id="KW-1185">Reference proteome</keyword>
<reference evidence="2" key="1">
    <citation type="journal article" date="2019" name="Int. J. Syst. Evol. Microbiol.">
        <title>The Global Catalogue of Microorganisms (GCM) 10K type strain sequencing project: providing services to taxonomists for standard genome sequencing and annotation.</title>
        <authorList>
            <consortium name="The Broad Institute Genomics Platform"/>
            <consortium name="The Broad Institute Genome Sequencing Center for Infectious Disease"/>
            <person name="Wu L."/>
            <person name="Ma J."/>
        </authorList>
    </citation>
    <scope>NUCLEOTIDE SEQUENCE [LARGE SCALE GENOMIC DNA]</scope>
    <source>
        <strain evidence="2">CCM 7526</strain>
    </source>
</reference>
<comment type="caution">
    <text evidence="1">The sequence shown here is derived from an EMBL/GenBank/DDBJ whole genome shotgun (WGS) entry which is preliminary data.</text>
</comment>
<gene>
    <name evidence="1" type="ORF">ACFQ5G_13345</name>
</gene>
<dbReference type="RefSeq" id="WP_317793094.1">
    <property type="nucleotide sequence ID" value="NZ_AP028461.1"/>
</dbReference>
<evidence type="ECO:0000313" key="2">
    <source>
        <dbReference type="Proteomes" id="UP001597183"/>
    </source>
</evidence>
<dbReference type="Proteomes" id="UP001597183">
    <property type="component" value="Unassembled WGS sequence"/>
</dbReference>
<sequence length="178" mass="19929">MNRLAEPTWHVRHVDAWGLPVFGPDDVVSRVRERVGVLVRLRSHQVMPELVRQGVHVIVVPDTARCPVVASPLLVSTEGRFVRRFGHVLLRVALRRLDPALDDELAAAHRAARRLGLWLNTSAAGHVDEYFAHGLETYFGAGDIGPIGGDGVHNHINTRAALKIYDRPLFRLFERLYG</sequence>
<organism evidence="1 2">
    <name type="scientific">Actinoplanes sichuanensis</name>
    <dbReference type="NCBI Taxonomy" id="512349"/>
    <lineage>
        <taxon>Bacteria</taxon>
        <taxon>Bacillati</taxon>
        <taxon>Actinomycetota</taxon>
        <taxon>Actinomycetes</taxon>
        <taxon>Micromonosporales</taxon>
        <taxon>Micromonosporaceae</taxon>
        <taxon>Actinoplanes</taxon>
    </lineage>
</organism>
<evidence type="ECO:0000313" key="1">
    <source>
        <dbReference type="EMBL" id="MFD1366331.1"/>
    </source>
</evidence>